<dbReference type="PANTHER" id="PTHR33377:SF79">
    <property type="entry name" value="RX N-TERMINAL DOMAIN-CONTAINING PROTEIN"/>
    <property type="match status" value="1"/>
</dbReference>
<dbReference type="InterPro" id="IPR027417">
    <property type="entry name" value="P-loop_NTPase"/>
</dbReference>
<reference evidence="7 8" key="2">
    <citation type="submission" date="2024-10" db="EMBL/GenBank/DDBJ databases">
        <authorList>
            <person name="Ryan C."/>
        </authorList>
    </citation>
    <scope>NUCLEOTIDE SEQUENCE [LARGE SCALE GENOMIC DNA]</scope>
</reference>
<dbReference type="PANTHER" id="PTHR33377">
    <property type="entry name" value="OS10G0134700 PROTEIN-RELATED"/>
    <property type="match status" value="1"/>
</dbReference>
<sequence>MNQSSMEVVLSAIFGEILSRLISFIITKHTQRSCLEENLERLKHLLLRVHTVVEEAEGRYITNSKMLAQLRMLVDGMYKGYHVLNTFRLKPFEEDPLQKQVTPSSSLLASLKRTRAASTVMRTTMPFDHELQASLENLETVVANMTEFVILLGGCKQMHKRPYDTYIHIDNFMFGRLVEKQELINALLQDNYPVGAPAVIPVIGAYRVGKKSLVGNNFMNVGGETFMPVRTLVVVEFVSDVEDSEWVEFYSAILHMGAGSKVIIISRFQEISRFGSVKPIFLRSLSHAEFSYLFKVLAFGATEPENHPQLESIAMELAENINGLLLVGNMLADMLRKNQNIQFWFHILKRFRNSLERNLSKFGEHPKQLLERDRPTDITMLISPSCAPLRLMPSHEEISFCKKELSKVKFGDLVIGSNTILPKEEFQIIVWESIIPPFTKFIANCIVEKHPCTSSDNKRRKSTCIQ</sequence>
<dbReference type="Pfam" id="PF18052">
    <property type="entry name" value="Rx_N"/>
    <property type="match status" value="1"/>
</dbReference>
<feature type="domain" description="Disease resistance N-terminal" evidence="6">
    <location>
        <begin position="17"/>
        <end position="92"/>
    </location>
</feature>
<keyword evidence="2" id="KW-0433">Leucine-rich repeat</keyword>
<evidence type="ECO:0000259" key="6">
    <source>
        <dbReference type="Pfam" id="PF18052"/>
    </source>
</evidence>
<evidence type="ECO:0000256" key="1">
    <source>
        <dbReference type="ARBA" id="ARBA00008894"/>
    </source>
</evidence>
<evidence type="ECO:0000256" key="2">
    <source>
        <dbReference type="ARBA" id="ARBA00022614"/>
    </source>
</evidence>
<gene>
    <name evidence="7" type="ORF">URODEC1_LOCUS17827</name>
</gene>
<dbReference type="GO" id="GO:0000166">
    <property type="term" value="F:nucleotide binding"/>
    <property type="evidence" value="ECO:0007669"/>
    <property type="project" value="UniProtKB-KW"/>
</dbReference>
<evidence type="ECO:0000256" key="5">
    <source>
        <dbReference type="ARBA" id="ARBA00022821"/>
    </source>
</evidence>
<dbReference type="Proteomes" id="UP001497457">
    <property type="component" value="Chromosome 13rd"/>
</dbReference>
<evidence type="ECO:0000256" key="4">
    <source>
        <dbReference type="ARBA" id="ARBA00022741"/>
    </source>
</evidence>
<dbReference type="EMBL" id="OZ075123">
    <property type="protein sequence ID" value="CAL4916017.1"/>
    <property type="molecule type" value="Genomic_DNA"/>
</dbReference>
<evidence type="ECO:0000313" key="7">
    <source>
        <dbReference type="EMBL" id="CAL4916017.1"/>
    </source>
</evidence>
<proteinExistence type="inferred from homology"/>
<dbReference type="GO" id="GO:0006952">
    <property type="term" value="P:defense response"/>
    <property type="evidence" value="ECO:0007669"/>
    <property type="project" value="UniProtKB-KW"/>
</dbReference>
<keyword evidence="3" id="KW-0677">Repeat</keyword>
<reference evidence="8" key="1">
    <citation type="submission" date="2024-06" db="EMBL/GenBank/DDBJ databases">
        <authorList>
            <person name="Ryan C."/>
        </authorList>
    </citation>
    <scope>NUCLEOTIDE SEQUENCE [LARGE SCALE GENOMIC DNA]</scope>
</reference>
<dbReference type="InterPro" id="IPR041118">
    <property type="entry name" value="Rx_N"/>
</dbReference>
<keyword evidence="8" id="KW-1185">Reference proteome</keyword>
<organism evidence="7 8">
    <name type="scientific">Urochloa decumbens</name>
    <dbReference type="NCBI Taxonomy" id="240449"/>
    <lineage>
        <taxon>Eukaryota</taxon>
        <taxon>Viridiplantae</taxon>
        <taxon>Streptophyta</taxon>
        <taxon>Embryophyta</taxon>
        <taxon>Tracheophyta</taxon>
        <taxon>Spermatophyta</taxon>
        <taxon>Magnoliopsida</taxon>
        <taxon>Liliopsida</taxon>
        <taxon>Poales</taxon>
        <taxon>Poaceae</taxon>
        <taxon>PACMAD clade</taxon>
        <taxon>Panicoideae</taxon>
        <taxon>Panicodae</taxon>
        <taxon>Paniceae</taxon>
        <taxon>Melinidinae</taxon>
        <taxon>Urochloa</taxon>
    </lineage>
</organism>
<accession>A0ABC8WW12</accession>
<evidence type="ECO:0000313" key="8">
    <source>
        <dbReference type="Proteomes" id="UP001497457"/>
    </source>
</evidence>
<name>A0ABC8WW12_9POAL</name>
<evidence type="ECO:0000256" key="3">
    <source>
        <dbReference type="ARBA" id="ARBA00022737"/>
    </source>
</evidence>
<keyword evidence="4" id="KW-0547">Nucleotide-binding</keyword>
<comment type="similarity">
    <text evidence="1">Belongs to the disease resistance NB-LRR family.</text>
</comment>
<keyword evidence="5" id="KW-0611">Plant defense</keyword>
<dbReference type="SUPFAM" id="SSF52540">
    <property type="entry name" value="P-loop containing nucleoside triphosphate hydrolases"/>
    <property type="match status" value="1"/>
</dbReference>
<dbReference type="AlphaFoldDB" id="A0ABC8WW12"/>
<protein>
    <recommendedName>
        <fullName evidence="6">Disease resistance N-terminal domain-containing protein</fullName>
    </recommendedName>
</protein>